<comment type="caution">
    <text evidence="1">The sequence shown here is derived from an EMBL/GenBank/DDBJ whole genome shotgun (WGS) entry which is preliminary data.</text>
</comment>
<dbReference type="EMBL" id="JANIIK010000046">
    <property type="protein sequence ID" value="KAJ3602391.1"/>
    <property type="molecule type" value="Genomic_DNA"/>
</dbReference>
<dbReference type="OrthoDB" id="2408718at2759"/>
<reference evidence="1" key="1">
    <citation type="submission" date="2022-07" db="EMBL/GenBank/DDBJ databases">
        <title>Chromosome-level genome of Muraenolepis orangiensis.</title>
        <authorList>
            <person name="Kim J."/>
        </authorList>
    </citation>
    <scope>NUCLEOTIDE SEQUENCE</scope>
    <source>
        <strain evidence="1">KU_S4_2022</strain>
        <tissue evidence="1">Muscle</tissue>
    </source>
</reference>
<dbReference type="Proteomes" id="UP001148018">
    <property type="component" value="Unassembled WGS sequence"/>
</dbReference>
<name>A0A9Q0E8Y3_9TELE</name>
<sequence>MVVMCVSSNLVVHPMLLSSHMLPDRLSKGEEIFFFCFNFLKHIVSEKFSAIRKPRRKNSHFKDNDFTMEDLCQLKSRDRGSVTSLSSDFSLITEETGGGGGAAASSLTSDGADLLPSQASSWKKSSMSSPQTVVWSKAPHLEDHLYHPLGEGITRAGSSPLAVPGRRLATEYPRSGSSLSTEYGSWQIVFQDEGPSGRMCRFPSERQARLEAVRELFLAAYSSTVGLKSSAPSPSGAISGLLEQFARGVGLRGTNSIV</sequence>
<dbReference type="InterPro" id="IPR039802">
    <property type="entry name" value="MTMR14"/>
</dbReference>
<dbReference type="GO" id="GO:0004438">
    <property type="term" value="F:phosphatidylinositol-3-phosphate phosphatase activity"/>
    <property type="evidence" value="ECO:0007669"/>
    <property type="project" value="InterPro"/>
</dbReference>
<gene>
    <name evidence="1" type="ORF">NHX12_030146</name>
</gene>
<protein>
    <submittedName>
        <fullName evidence="1">Uncharacterized protein</fullName>
    </submittedName>
</protein>
<dbReference type="PANTHER" id="PTHR13524">
    <property type="entry name" value="MYOTUBULARIN-RELATED"/>
    <property type="match status" value="1"/>
</dbReference>
<dbReference type="AlphaFoldDB" id="A0A9Q0E8Y3"/>
<evidence type="ECO:0000313" key="1">
    <source>
        <dbReference type="EMBL" id="KAJ3602391.1"/>
    </source>
</evidence>
<dbReference type="PANTHER" id="PTHR13524:SF2">
    <property type="entry name" value="MYOTUBULARIN-RELATED PROTEIN 14"/>
    <property type="match status" value="1"/>
</dbReference>
<evidence type="ECO:0000313" key="2">
    <source>
        <dbReference type="Proteomes" id="UP001148018"/>
    </source>
</evidence>
<accession>A0A9Q0E8Y3</accession>
<organism evidence="1 2">
    <name type="scientific">Muraenolepis orangiensis</name>
    <name type="common">Patagonian moray cod</name>
    <dbReference type="NCBI Taxonomy" id="630683"/>
    <lineage>
        <taxon>Eukaryota</taxon>
        <taxon>Metazoa</taxon>
        <taxon>Chordata</taxon>
        <taxon>Craniata</taxon>
        <taxon>Vertebrata</taxon>
        <taxon>Euteleostomi</taxon>
        <taxon>Actinopterygii</taxon>
        <taxon>Neopterygii</taxon>
        <taxon>Teleostei</taxon>
        <taxon>Neoteleostei</taxon>
        <taxon>Acanthomorphata</taxon>
        <taxon>Zeiogadaria</taxon>
        <taxon>Gadariae</taxon>
        <taxon>Gadiformes</taxon>
        <taxon>Muraenolepidoidei</taxon>
        <taxon>Muraenolepididae</taxon>
        <taxon>Muraenolepis</taxon>
    </lineage>
</organism>
<proteinExistence type="predicted"/>
<keyword evidence="2" id="KW-1185">Reference proteome</keyword>